<gene>
    <name evidence="1" type="ORF">X802_01940</name>
</gene>
<dbReference type="GeneID" id="27134419"/>
<dbReference type="OrthoDB" id="85996at2157"/>
<proteinExistence type="predicted"/>
<dbReference type="Gene3D" id="3.30.2380.10">
    <property type="entry name" value="CGI121/TPRKB"/>
    <property type="match status" value="1"/>
</dbReference>
<reference evidence="1 2" key="1">
    <citation type="submission" date="2014-01" db="EMBL/GenBank/DDBJ databases">
        <title>Genome sequencing of Thermococcus guaymasensis.</title>
        <authorList>
            <person name="Zhang X."/>
            <person name="Alvare G."/>
            <person name="Fristensky B."/>
            <person name="Chen L."/>
            <person name="Suen T."/>
            <person name="Chen Q."/>
            <person name="Ma K."/>
        </authorList>
    </citation>
    <scope>NUCLEOTIDE SEQUENCE [LARGE SCALE GENOMIC DNA]</scope>
    <source>
        <strain evidence="1 2">DSM 11113</strain>
    </source>
</reference>
<dbReference type="RefSeq" id="WP_062370507.1">
    <property type="nucleotide sequence ID" value="NZ_CP007140.1"/>
</dbReference>
<dbReference type="NCBIfam" id="NF011465">
    <property type="entry name" value="PRK14886.1-1"/>
    <property type="match status" value="1"/>
</dbReference>
<dbReference type="STRING" id="1432656.X802_01940"/>
<evidence type="ECO:0008006" key="3">
    <source>
        <dbReference type="Google" id="ProtNLM"/>
    </source>
</evidence>
<dbReference type="SUPFAM" id="SSF143870">
    <property type="entry name" value="PF0523-like"/>
    <property type="match status" value="1"/>
</dbReference>
<evidence type="ECO:0000313" key="2">
    <source>
        <dbReference type="Proteomes" id="UP000062043"/>
    </source>
</evidence>
<dbReference type="PATRIC" id="fig|1432656.3.peg.378"/>
<dbReference type="Proteomes" id="UP000062043">
    <property type="component" value="Chromosome"/>
</dbReference>
<name>A0A0X1KIL5_9EURY</name>
<dbReference type="EMBL" id="CP007140">
    <property type="protein sequence ID" value="AJC71082.1"/>
    <property type="molecule type" value="Genomic_DNA"/>
</dbReference>
<accession>A0A0X1KIL5</accession>
<organism evidence="1 2">
    <name type="scientific">Thermococcus guaymasensis DSM 11113</name>
    <dbReference type="NCBI Taxonomy" id="1432656"/>
    <lineage>
        <taxon>Archaea</taxon>
        <taxon>Methanobacteriati</taxon>
        <taxon>Methanobacteriota</taxon>
        <taxon>Thermococci</taxon>
        <taxon>Thermococcales</taxon>
        <taxon>Thermococcaceae</taxon>
        <taxon>Thermococcus</taxon>
    </lineage>
</organism>
<dbReference type="InterPro" id="IPR036504">
    <property type="entry name" value="CGI121/TPRKB_sf"/>
</dbReference>
<evidence type="ECO:0000313" key="1">
    <source>
        <dbReference type="EMBL" id="AJC71082.1"/>
    </source>
</evidence>
<protein>
    <recommendedName>
        <fullName evidence="3">KEOPS complex Cgi121-like subunit</fullName>
    </recommendedName>
</protein>
<keyword evidence="2" id="KW-1185">Reference proteome</keyword>
<dbReference type="AlphaFoldDB" id="A0A0X1KIL5"/>
<dbReference type="KEGG" id="tgy:X802_01940"/>
<sequence length="130" mass="14348">MKCVEVIPVEVENVDEVISRIGGNVQIVTAPCYEAVVHAVILAIRAFERGTNHAKTLGGELLLRLSGKLQIRDAINENGVKRGLNYLVLFGEKDPEPILRELGLRKAEAVHCDPEKLKPLMERSALVEVL</sequence>